<dbReference type="InterPro" id="IPR013785">
    <property type="entry name" value="Aldolase_TIM"/>
</dbReference>
<evidence type="ECO:0000256" key="8">
    <source>
        <dbReference type="ARBA" id="ARBA00022691"/>
    </source>
</evidence>
<comment type="caution">
    <text evidence="14">Lacks conserved residue(s) required for the propagation of feature annotation.</text>
</comment>
<protein>
    <recommendedName>
        <fullName evidence="14">Probable dual-specificity RNA methyltransferase RlmN</fullName>
        <ecNumber evidence="14">2.1.1.192</ecNumber>
    </recommendedName>
    <alternativeName>
        <fullName evidence="14">23S rRNA (adenine(2503)-C(2))-methyltransferase</fullName>
    </alternativeName>
    <alternativeName>
        <fullName evidence="14">23S rRNA m2A2503 methyltransferase</fullName>
    </alternativeName>
    <alternativeName>
        <fullName evidence="14">Ribosomal RNA large subunit methyltransferase N</fullName>
    </alternativeName>
    <alternativeName>
        <fullName evidence="14">tRNA (adenine(37)-C(2))-methyltransferase</fullName>
    </alternativeName>
    <alternativeName>
        <fullName evidence="14">tRNA m2A37 methyltransferase</fullName>
    </alternativeName>
</protein>
<dbReference type="PANTHER" id="PTHR30544">
    <property type="entry name" value="23S RRNA METHYLTRANSFERASE"/>
    <property type="match status" value="1"/>
</dbReference>
<dbReference type="InterPro" id="IPR058240">
    <property type="entry name" value="rSAM_sf"/>
</dbReference>
<dbReference type="Proteomes" id="UP000230000">
    <property type="component" value="Unassembled WGS sequence"/>
</dbReference>
<dbReference type="EMBL" id="PGFG01000001">
    <property type="protein sequence ID" value="PJJ74886.1"/>
    <property type="molecule type" value="Genomic_DNA"/>
</dbReference>
<dbReference type="AlphaFoldDB" id="A0A2M9CSG9"/>
<keyword evidence="3 14" id="KW-0004">4Fe-4S</keyword>
<dbReference type="InterPro" id="IPR007197">
    <property type="entry name" value="rSAM"/>
</dbReference>
<keyword evidence="17" id="KW-1185">Reference proteome</keyword>
<evidence type="ECO:0000256" key="7">
    <source>
        <dbReference type="ARBA" id="ARBA00022679"/>
    </source>
</evidence>
<evidence type="ECO:0000256" key="5">
    <source>
        <dbReference type="ARBA" id="ARBA00022552"/>
    </source>
</evidence>
<dbReference type="InterPro" id="IPR040072">
    <property type="entry name" value="Methyltransferase_A"/>
</dbReference>
<dbReference type="GO" id="GO:0030488">
    <property type="term" value="P:tRNA methylation"/>
    <property type="evidence" value="ECO:0007669"/>
    <property type="project" value="UniProtKB-UniRule"/>
</dbReference>
<dbReference type="RefSeq" id="WP_100313567.1">
    <property type="nucleotide sequence ID" value="NZ_PGFG01000001.1"/>
</dbReference>
<feature type="active site" description="Proton acceptor" evidence="14">
    <location>
        <position position="96"/>
    </location>
</feature>
<feature type="domain" description="Radical SAM core" evidence="15">
    <location>
        <begin position="102"/>
        <end position="337"/>
    </location>
</feature>
<dbReference type="InterPro" id="IPR004383">
    <property type="entry name" value="rRNA_lsu_MTrfase_RlmN/Cfr"/>
</dbReference>
<dbReference type="GO" id="GO:0070475">
    <property type="term" value="P:rRNA base methylation"/>
    <property type="evidence" value="ECO:0007669"/>
    <property type="project" value="UniProtKB-UniRule"/>
</dbReference>
<evidence type="ECO:0000256" key="3">
    <source>
        <dbReference type="ARBA" id="ARBA00022485"/>
    </source>
</evidence>
<keyword evidence="13 14" id="KW-1015">Disulfide bond</keyword>
<dbReference type="FunFam" id="3.20.20.70:FF:000014">
    <property type="entry name" value="Probable dual-specificity RNA methyltransferase RlmN"/>
    <property type="match status" value="1"/>
</dbReference>
<evidence type="ECO:0000256" key="9">
    <source>
        <dbReference type="ARBA" id="ARBA00022694"/>
    </source>
</evidence>
<feature type="binding site" evidence="14">
    <location>
        <position position="120"/>
    </location>
    <ligand>
        <name>[4Fe-4S] cluster</name>
        <dbReference type="ChEBI" id="CHEBI:49883"/>
        <note>4Fe-4S-S-AdoMet</note>
    </ligand>
</feature>
<dbReference type="InterPro" id="IPR048641">
    <property type="entry name" value="RlmN_N"/>
</dbReference>
<dbReference type="CDD" id="cd01335">
    <property type="entry name" value="Radical_SAM"/>
    <property type="match status" value="1"/>
</dbReference>
<evidence type="ECO:0000259" key="15">
    <source>
        <dbReference type="PROSITE" id="PS51918"/>
    </source>
</evidence>
<comment type="catalytic activity">
    <reaction evidence="14">
        <text>adenosine(2503) in 23S rRNA + 2 reduced [2Fe-2S]-[ferredoxin] + 2 S-adenosyl-L-methionine = 2-methyladenosine(2503) in 23S rRNA + 5'-deoxyadenosine + L-methionine + 2 oxidized [2Fe-2S]-[ferredoxin] + S-adenosyl-L-homocysteine</text>
        <dbReference type="Rhea" id="RHEA:42916"/>
        <dbReference type="Rhea" id="RHEA-COMP:10000"/>
        <dbReference type="Rhea" id="RHEA-COMP:10001"/>
        <dbReference type="Rhea" id="RHEA-COMP:10152"/>
        <dbReference type="Rhea" id="RHEA-COMP:10282"/>
        <dbReference type="ChEBI" id="CHEBI:17319"/>
        <dbReference type="ChEBI" id="CHEBI:33737"/>
        <dbReference type="ChEBI" id="CHEBI:33738"/>
        <dbReference type="ChEBI" id="CHEBI:57844"/>
        <dbReference type="ChEBI" id="CHEBI:57856"/>
        <dbReference type="ChEBI" id="CHEBI:59789"/>
        <dbReference type="ChEBI" id="CHEBI:74411"/>
        <dbReference type="ChEBI" id="CHEBI:74497"/>
        <dbReference type="EC" id="2.1.1.192"/>
    </reaction>
</comment>
<dbReference type="Gene3D" id="1.10.150.530">
    <property type="match status" value="1"/>
</dbReference>
<dbReference type="OrthoDB" id="9793973at2"/>
<keyword evidence="10 14" id="KW-0479">Metal-binding</keyword>
<keyword evidence="6 14" id="KW-0489">Methyltransferase</keyword>
<feature type="binding site" evidence="14">
    <location>
        <begin position="222"/>
        <end position="224"/>
    </location>
    <ligand>
        <name>S-adenosyl-L-methionine</name>
        <dbReference type="ChEBI" id="CHEBI:59789"/>
    </ligand>
</feature>
<dbReference type="GO" id="GO:0000049">
    <property type="term" value="F:tRNA binding"/>
    <property type="evidence" value="ECO:0007669"/>
    <property type="project" value="UniProtKB-UniRule"/>
</dbReference>
<accession>A0A2M9CSG9</accession>
<evidence type="ECO:0000256" key="11">
    <source>
        <dbReference type="ARBA" id="ARBA00023004"/>
    </source>
</evidence>
<dbReference type="GO" id="GO:0051539">
    <property type="term" value="F:4 iron, 4 sulfur cluster binding"/>
    <property type="evidence" value="ECO:0007669"/>
    <property type="project" value="UniProtKB-UniRule"/>
</dbReference>
<evidence type="ECO:0000313" key="17">
    <source>
        <dbReference type="Proteomes" id="UP000230000"/>
    </source>
</evidence>
<keyword evidence="8 14" id="KW-0949">S-adenosyl-L-methionine</keyword>
<keyword evidence="9 14" id="KW-0819">tRNA processing</keyword>
<evidence type="ECO:0000256" key="6">
    <source>
        <dbReference type="ARBA" id="ARBA00022603"/>
    </source>
</evidence>
<keyword evidence="7 14" id="KW-0808">Transferase</keyword>
<dbReference type="GO" id="GO:0005737">
    <property type="term" value="C:cytoplasm"/>
    <property type="evidence" value="ECO:0007669"/>
    <property type="project" value="UniProtKB-SubCell"/>
</dbReference>
<keyword evidence="12 14" id="KW-0411">Iron-sulfur</keyword>
<dbReference type="Gene3D" id="3.20.20.70">
    <property type="entry name" value="Aldolase class I"/>
    <property type="match status" value="1"/>
</dbReference>
<gene>
    <name evidence="14" type="primary">rlmN</name>
    <name evidence="16" type="ORF">BXY57_0451</name>
</gene>
<comment type="catalytic activity">
    <reaction evidence="14">
        <text>adenosine(37) in tRNA + 2 reduced [2Fe-2S]-[ferredoxin] + 2 S-adenosyl-L-methionine = 2-methyladenosine(37) in tRNA + 5'-deoxyadenosine + L-methionine + 2 oxidized [2Fe-2S]-[ferredoxin] + S-adenosyl-L-homocysteine</text>
        <dbReference type="Rhea" id="RHEA:43332"/>
        <dbReference type="Rhea" id="RHEA-COMP:10000"/>
        <dbReference type="Rhea" id="RHEA-COMP:10001"/>
        <dbReference type="Rhea" id="RHEA-COMP:10162"/>
        <dbReference type="Rhea" id="RHEA-COMP:10485"/>
        <dbReference type="ChEBI" id="CHEBI:17319"/>
        <dbReference type="ChEBI" id="CHEBI:33737"/>
        <dbReference type="ChEBI" id="CHEBI:33738"/>
        <dbReference type="ChEBI" id="CHEBI:57844"/>
        <dbReference type="ChEBI" id="CHEBI:57856"/>
        <dbReference type="ChEBI" id="CHEBI:59789"/>
        <dbReference type="ChEBI" id="CHEBI:74411"/>
        <dbReference type="ChEBI" id="CHEBI:74497"/>
        <dbReference type="EC" id="2.1.1.192"/>
    </reaction>
</comment>
<dbReference type="InterPro" id="IPR027492">
    <property type="entry name" value="RNA_MTrfase_RlmN"/>
</dbReference>
<organism evidence="16 17">
    <name type="scientific">Thermoflavifilum aggregans</name>
    <dbReference type="NCBI Taxonomy" id="454188"/>
    <lineage>
        <taxon>Bacteria</taxon>
        <taxon>Pseudomonadati</taxon>
        <taxon>Bacteroidota</taxon>
        <taxon>Chitinophagia</taxon>
        <taxon>Chitinophagales</taxon>
        <taxon>Chitinophagaceae</taxon>
        <taxon>Thermoflavifilum</taxon>
    </lineage>
</organism>
<dbReference type="HAMAP" id="MF_01849">
    <property type="entry name" value="RNA_methyltr_RlmN"/>
    <property type="match status" value="1"/>
</dbReference>
<dbReference type="EC" id="2.1.1.192" evidence="14"/>
<keyword evidence="4 14" id="KW-0963">Cytoplasm</keyword>
<keyword evidence="5 14" id="KW-0698">rRNA processing</keyword>
<dbReference type="SUPFAM" id="SSF102114">
    <property type="entry name" value="Radical SAM enzymes"/>
    <property type="match status" value="1"/>
</dbReference>
<evidence type="ECO:0000256" key="1">
    <source>
        <dbReference type="ARBA" id="ARBA00004496"/>
    </source>
</evidence>
<dbReference type="GO" id="GO:0019843">
    <property type="term" value="F:rRNA binding"/>
    <property type="evidence" value="ECO:0007669"/>
    <property type="project" value="UniProtKB-UniRule"/>
</dbReference>
<dbReference type="GO" id="GO:0070040">
    <property type="term" value="F:rRNA (adenine(2503)-C2-)-methyltransferase activity"/>
    <property type="evidence" value="ECO:0007669"/>
    <property type="project" value="UniProtKB-UniRule"/>
</dbReference>
<dbReference type="SFLD" id="SFLDF00275">
    <property type="entry name" value="adenosine_C2_methyltransferase"/>
    <property type="match status" value="1"/>
</dbReference>
<feature type="binding site" evidence="14">
    <location>
        <position position="116"/>
    </location>
    <ligand>
        <name>[4Fe-4S] cluster</name>
        <dbReference type="ChEBI" id="CHEBI:49883"/>
        <note>4Fe-4S-S-AdoMet</note>
    </ligand>
</feature>
<comment type="similarity">
    <text evidence="2 14">Belongs to the radical SAM superfamily. RlmN family.</text>
</comment>
<dbReference type="PIRSF" id="PIRSF006004">
    <property type="entry name" value="CHP00048"/>
    <property type="match status" value="1"/>
</dbReference>
<dbReference type="PANTHER" id="PTHR30544:SF5">
    <property type="entry name" value="RADICAL SAM CORE DOMAIN-CONTAINING PROTEIN"/>
    <property type="match status" value="1"/>
</dbReference>
<evidence type="ECO:0000256" key="2">
    <source>
        <dbReference type="ARBA" id="ARBA00007544"/>
    </source>
</evidence>
<evidence type="ECO:0000256" key="10">
    <source>
        <dbReference type="ARBA" id="ARBA00022723"/>
    </source>
</evidence>
<dbReference type="Pfam" id="PF21016">
    <property type="entry name" value="RlmN_N"/>
    <property type="match status" value="1"/>
</dbReference>
<name>A0A2M9CSG9_9BACT</name>
<comment type="function">
    <text evidence="14">Specifically methylates position 2 of adenine 2503 in 23S rRNA and position 2 of adenine 37 in tRNAs.</text>
</comment>
<dbReference type="NCBIfam" id="TIGR00048">
    <property type="entry name" value="rRNA_mod_RlmN"/>
    <property type="match status" value="1"/>
</dbReference>
<keyword evidence="11 14" id="KW-0408">Iron</keyword>
<feature type="binding site" evidence="14">
    <location>
        <position position="299"/>
    </location>
    <ligand>
        <name>S-adenosyl-L-methionine</name>
        <dbReference type="ChEBI" id="CHEBI:59789"/>
    </ligand>
</feature>
<dbReference type="GO" id="GO:0046872">
    <property type="term" value="F:metal ion binding"/>
    <property type="evidence" value="ECO:0007669"/>
    <property type="project" value="UniProtKB-KW"/>
</dbReference>
<evidence type="ECO:0000256" key="13">
    <source>
        <dbReference type="ARBA" id="ARBA00023157"/>
    </source>
</evidence>
<evidence type="ECO:0000313" key="16">
    <source>
        <dbReference type="EMBL" id="PJJ74886.1"/>
    </source>
</evidence>
<reference evidence="16 17" key="1">
    <citation type="submission" date="2017-11" db="EMBL/GenBank/DDBJ databases">
        <title>Genomic Encyclopedia of Archaeal and Bacterial Type Strains, Phase II (KMG-II): From Individual Species to Whole Genera.</title>
        <authorList>
            <person name="Goeker M."/>
        </authorList>
    </citation>
    <scope>NUCLEOTIDE SEQUENCE [LARGE SCALE GENOMIC DNA]</scope>
    <source>
        <strain evidence="16 17">DSM 27268</strain>
    </source>
</reference>
<feature type="binding site" evidence="14">
    <location>
        <position position="199"/>
    </location>
    <ligand>
        <name>S-adenosyl-L-methionine</name>
        <dbReference type="ChEBI" id="CHEBI:59789"/>
    </ligand>
</feature>
<dbReference type="PROSITE" id="PS51918">
    <property type="entry name" value="RADICAL_SAM"/>
    <property type="match status" value="1"/>
</dbReference>
<comment type="subcellular location">
    <subcellularLocation>
        <location evidence="1 14">Cytoplasm</location>
    </subcellularLocation>
</comment>
<dbReference type="GO" id="GO:0002935">
    <property type="term" value="F:tRNA (adenine(37)-C2)-methyltransferase activity"/>
    <property type="evidence" value="ECO:0007669"/>
    <property type="project" value="UniProtKB-UniRule"/>
</dbReference>
<evidence type="ECO:0000256" key="4">
    <source>
        <dbReference type="ARBA" id="ARBA00022490"/>
    </source>
</evidence>
<evidence type="ECO:0000256" key="14">
    <source>
        <dbReference type="HAMAP-Rule" id="MF_01849"/>
    </source>
</evidence>
<dbReference type="Pfam" id="PF04055">
    <property type="entry name" value="Radical_SAM"/>
    <property type="match status" value="1"/>
</dbReference>
<comment type="miscellaneous">
    <text evidence="14">Reaction proceeds by a ping-pong mechanism involving intermediate methylation of a conserved cysteine residue.</text>
</comment>
<proteinExistence type="inferred from homology"/>
<dbReference type="SFLD" id="SFLDG01062">
    <property type="entry name" value="methyltransferase_(Class_A)"/>
    <property type="match status" value="1"/>
</dbReference>
<dbReference type="SFLD" id="SFLDS00029">
    <property type="entry name" value="Radical_SAM"/>
    <property type="match status" value="1"/>
</dbReference>
<feature type="binding site" evidence="14">
    <location>
        <begin position="167"/>
        <end position="168"/>
    </location>
    <ligand>
        <name>S-adenosyl-L-methionine</name>
        <dbReference type="ChEBI" id="CHEBI:59789"/>
    </ligand>
</feature>
<comment type="cofactor">
    <cofactor evidence="14">
        <name>[4Fe-4S] cluster</name>
        <dbReference type="ChEBI" id="CHEBI:49883"/>
    </cofactor>
    <text evidence="14">Binds 1 [4Fe-4S] cluster. The cluster is coordinated with 3 cysteines and an exchangeable S-adenosyl-L-methionine.</text>
</comment>
<evidence type="ECO:0000256" key="12">
    <source>
        <dbReference type="ARBA" id="ARBA00023014"/>
    </source>
</evidence>
<comment type="caution">
    <text evidence="16">The sequence shown here is derived from an EMBL/GenBank/DDBJ whole genome shotgun (WGS) entry which is preliminary data.</text>
</comment>
<feature type="active site" description="S-methylcysteine intermediate" evidence="14">
    <location>
        <position position="342"/>
    </location>
</feature>
<sequence>MKQTSVRPNIRHLSLSDLQEYIAGAGQPAYRARQLYGWLWQKHARSFEQMSDLPKTFREKLANDFSFPVLNVELLQQSRDGTVKCLFRLSDGKAVEGVLIPAGDRLTACVSSQAGCSLGCKFCATGYLGLQRNLMFEEIFDQIAFLNEIAMQQAGRRLTNIVFMGMGEPLLNYKQVLLAIDKITSPDGLAFSPRRITLSTAGISKMIYRLADDQVKFNLALSLHAATDEKRSQIMPINQHNSIPDLVEALEYFYKLTRNEISIEYVLLKDFNDSLDDAKALVKLYRKLPFKVVNLIEYNPVSLSSFSRTESHVADQFIAYLQKQHVNVHLRRSRGADIDAACGQLANVVHTDAALSLPHANAR</sequence>
<feature type="binding site" evidence="14">
    <location>
        <position position="123"/>
    </location>
    <ligand>
        <name>[4Fe-4S] cluster</name>
        <dbReference type="ChEBI" id="CHEBI:49883"/>
        <note>4Fe-4S-S-AdoMet</note>
    </ligand>
</feature>